<dbReference type="RefSeq" id="XP_031574554.1">
    <property type="nucleotide sequence ID" value="XM_031718694.1"/>
</dbReference>
<dbReference type="SMART" id="SM00060">
    <property type="entry name" value="FN3"/>
    <property type="match status" value="2"/>
</dbReference>
<sequence length="438" mass="49342">MAFKFRIMFIWGILQIMFVVSSYQMTEKVLPSPPRHLYTTSYEFNMFLHWTSANSTGGILTYYKVQIHCTDPPNCSLERRDKGGVYYAPGFLPDCDSLKHVDGMNYSCSLLSAALFNTYIATVYAINRFGNSSASISFFRPSPIYPLTTPAQPIKFNATEFQQGSVRLSWKDQAQTGNLGLIHYRIGYREEGSNINMTYLKDQTDKDTTAVINNLNPYSKYCFNVKKQFRSGNISSPLSTPAVICLHTKDAAPSEPPQDMTCLELMKDKLTNVSTVLVSWKPPSKKHQNGQLANYRIFYATSGPINKSTVIVNASQTNINLTIPKPHKTIQIYSKVCNKHGSCSGISETCYINGQPDSTMTKLSGANYKMIVGVTIGASVCIVIIIVVVYRLSCRKKKTTQRDIFNDIPVEEDELIYHDLYDEPGNNEEEHEYDKPNI</sequence>
<keyword evidence="1" id="KW-0472">Membrane</keyword>
<dbReference type="Gene3D" id="2.60.40.10">
    <property type="entry name" value="Immunoglobulins"/>
    <property type="match status" value="3"/>
</dbReference>
<dbReference type="GO" id="GO:0004896">
    <property type="term" value="F:cytokine receptor activity"/>
    <property type="evidence" value="ECO:0007669"/>
    <property type="project" value="TreeGrafter"/>
</dbReference>
<proteinExistence type="predicted"/>
<dbReference type="PANTHER" id="PTHR20859">
    <property type="entry name" value="INTERFERON/INTERLEUKIN RECEPTOR"/>
    <property type="match status" value="1"/>
</dbReference>
<keyword evidence="4" id="KW-1185">Reference proteome</keyword>
<feature type="domain" description="Fibronectin type-III" evidence="3">
    <location>
        <begin position="150"/>
        <end position="251"/>
    </location>
</feature>
<evidence type="ECO:0000313" key="5">
    <source>
        <dbReference type="RefSeq" id="XP_031574554.1"/>
    </source>
</evidence>
<dbReference type="InterPro" id="IPR003961">
    <property type="entry name" value="FN3_dom"/>
</dbReference>
<dbReference type="Proteomes" id="UP000515163">
    <property type="component" value="Unplaced"/>
</dbReference>
<reference evidence="5" key="1">
    <citation type="submission" date="2025-08" db="UniProtKB">
        <authorList>
            <consortium name="RefSeq"/>
        </authorList>
    </citation>
    <scope>IDENTIFICATION</scope>
    <source>
        <tissue evidence="5">Tentacle</tissue>
    </source>
</reference>
<name>A0A6P8J4I6_ACTTE</name>
<dbReference type="OrthoDB" id="5973341at2759"/>
<dbReference type="InterPro" id="IPR013783">
    <property type="entry name" value="Ig-like_fold"/>
</dbReference>
<evidence type="ECO:0000256" key="1">
    <source>
        <dbReference type="SAM" id="Phobius"/>
    </source>
</evidence>
<gene>
    <name evidence="5" type="primary">LOC116308304</name>
</gene>
<evidence type="ECO:0000259" key="3">
    <source>
        <dbReference type="PROSITE" id="PS50853"/>
    </source>
</evidence>
<dbReference type="GO" id="GO:0005886">
    <property type="term" value="C:plasma membrane"/>
    <property type="evidence" value="ECO:0007669"/>
    <property type="project" value="TreeGrafter"/>
</dbReference>
<feature type="domain" description="Fibronectin type-III" evidence="3">
    <location>
        <begin position="256"/>
        <end position="357"/>
    </location>
</feature>
<dbReference type="InterPro" id="IPR050650">
    <property type="entry name" value="Type-II_Cytokine-TF_Rcpt"/>
</dbReference>
<organism evidence="4 5">
    <name type="scientific">Actinia tenebrosa</name>
    <name type="common">Australian red waratah sea anemone</name>
    <dbReference type="NCBI Taxonomy" id="6105"/>
    <lineage>
        <taxon>Eukaryota</taxon>
        <taxon>Metazoa</taxon>
        <taxon>Cnidaria</taxon>
        <taxon>Anthozoa</taxon>
        <taxon>Hexacorallia</taxon>
        <taxon>Actiniaria</taxon>
        <taxon>Actiniidae</taxon>
        <taxon>Actinia</taxon>
    </lineage>
</organism>
<keyword evidence="1" id="KW-0812">Transmembrane</keyword>
<accession>A0A6P8J4I6</accession>
<dbReference type="CDD" id="cd00063">
    <property type="entry name" value="FN3"/>
    <property type="match status" value="1"/>
</dbReference>
<dbReference type="PANTHER" id="PTHR20859:SF84">
    <property type="entry name" value="INTERFERON ALPHA_BETA RECEPTOR 2"/>
    <property type="match status" value="1"/>
</dbReference>
<dbReference type="GeneID" id="116308304"/>
<feature type="chain" id="PRO_5027911436" evidence="2">
    <location>
        <begin position="23"/>
        <end position="438"/>
    </location>
</feature>
<feature type="signal peptide" evidence="2">
    <location>
        <begin position="1"/>
        <end position="22"/>
    </location>
</feature>
<evidence type="ECO:0000313" key="4">
    <source>
        <dbReference type="Proteomes" id="UP000515163"/>
    </source>
</evidence>
<dbReference type="KEGG" id="aten:116308304"/>
<dbReference type="InterPro" id="IPR036116">
    <property type="entry name" value="FN3_sf"/>
</dbReference>
<evidence type="ECO:0000256" key="2">
    <source>
        <dbReference type="SAM" id="SignalP"/>
    </source>
</evidence>
<dbReference type="Pfam" id="PF00041">
    <property type="entry name" value="fn3"/>
    <property type="match status" value="1"/>
</dbReference>
<dbReference type="SUPFAM" id="SSF49265">
    <property type="entry name" value="Fibronectin type III"/>
    <property type="match status" value="2"/>
</dbReference>
<dbReference type="AlphaFoldDB" id="A0A6P8J4I6"/>
<keyword evidence="1" id="KW-1133">Transmembrane helix</keyword>
<keyword evidence="2" id="KW-0732">Signal</keyword>
<protein>
    <submittedName>
        <fullName evidence="5">Protein sidekick-1-like</fullName>
    </submittedName>
</protein>
<dbReference type="PROSITE" id="PS50853">
    <property type="entry name" value="FN3"/>
    <property type="match status" value="2"/>
</dbReference>
<dbReference type="InParanoid" id="A0A6P8J4I6"/>
<feature type="transmembrane region" description="Helical" evidence="1">
    <location>
        <begin position="370"/>
        <end position="392"/>
    </location>
</feature>